<keyword evidence="4" id="KW-1185">Reference proteome</keyword>
<name>A0A1H1FJS2_9PSED</name>
<gene>
    <name evidence="3" type="ORF">FIV39_29135</name>
    <name evidence="2" type="ORF">SAMN04490186_2891</name>
</gene>
<evidence type="ECO:0000313" key="4">
    <source>
        <dbReference type="Proteomes" id="UP000198740"/>
    </source>
</evidence>
<evidence type="ECO:0000313" key="5">
    <source>
        <dbReference type="Proteomes" id="UP000317267"/>
    </source>
</evidence>
<dbReference type="EMBL" id="VFES01000028">
    <property type="protein sequence ID" value="TWR57520.1"/>
    <property type="molecule type" value="Genomic_DNA"/>
</dbReference>
<feature type="compositionally biased region" description="Basic and acidic residues" evidence="1">
    <location>
        <begin position="21"/>
        <end position="32"/>
    </location>
</feature>
<feature type="region of interest" description="Disordered" evidence="1">
    <location>
        <begin position="1"/>
        <end position="34"/>
    </location>
</feature>
<evidence type="ECO:0000256" key="1">
    <source>
        <dbReference type="SAM" id="MobiDB-lite"/>
    </source>
</evidence>
<dbReference type="OrthoDB" id="6992217at2"/>
<organism evidence="3 5">
    <name type="scientific">Pseudomonas grimontii</name>
    <dbReference type="NCBI Taxonomy" id="129847"/>
    <lineage>
        <taxon>Bacteria</taxon>
        <taxon>Pseudomonadati</taxon>
        <taxon>Pseudomonadota</taxon>
        <taxon>Gammaproteobacteria</taxon>
        <taxon>Pseudomonadales</taxon>
        <taxon>Pseudomonadaceae</taxon>
        <taxon>Pseudomonas</taxon>
    </lineage>
</organism>
<reference evidence="3 5" key="2">
    <citation type="submission" date="2019-06" db="EMBL/GenBank/DDBJ databases">
        <title>Pseudomonas bimorpha sp. nov. isolated from bovine raw milk and skim milk concentrate.</title>
        <authorList>
            <person name="Hofmann K."/>
            <person name="Huptas C."/>
            <person name="Doll E."/>
            <person name="Scherer S."/>
            <person name="Wenning M."/>
        </authorList>
    </citation>
    <scope>NUCLEOTIDE SEQUENCE [LARGE SCALE GENOMIC DNA]</scope>
    <source>
        <strain evidence="3 5">DSM 17515</strain>
    </source>
</reference>
<dbReference type="EMBL" id="FNKM01000002">
    <property type="protein sequence ID" value="SDR01058.1"/>
    <property type="molecule type" value="Genomic_DNA"/>
</dbReference>
<comment type="caution">
    <text evidence="3">The sequence shown here is derived from an EMBL/GenBank/DDBJ whole genome shotgun (WGS) entry which is preliminary data.</text>
</comment>
<sequence length="101" mass="11396">MTSTSFHPSQPGYRELFLSNRDGHPSVSRDDITTSEPLAPADVHAVEARRMRAFAGQRKFRAPVEADFSSGMLATGQVQGEDAKPLKYFRLINSLTSWWRR</sequence>
<evidence type="ECO:0000313" key="2">
    <source>
        <dbReference type="EMBL" id="SDR01058.1"/>
    </source>
</evidence>
<dbReference type="Proteomes" id="UP000198740">
    <property type="component" value="Unassembled WGS sequence"/>
</dbReference>
<dbReference type="AlphaFoldDB" id="A0A1H1FJS2"/>
<evidence type="ECO:0000313" key="3">
    <source>
        <dbReference type="EMBL" id="TWR57520.1"/>
    </source>
</evidence>
<accession>A0A1H1FJS2</accession>
<protein>
    <submittedName>
        <fullName evidence="3">Type III secretion protein</fullName>
    </submittedName>
</protein>
<dbReference type="Proteomes" id="UP000317267">
    <property type="component" value="Unassembled WGS sequence"/>
</dbReference>
<proteinExistence type="predicted"/>
<reference evidence="2 4" key="1">
    <citation type="submission" date="2016-10" db="EMBL/GenBank/DDBJ databases">
        <authorList>
            <person name="Varghese N."/>
            <person name="Submissions S."/>
        </authorList>
    </citation>
    <scope>NUCLEOTIDE SEQUENCE [LARGE SCALE GENOMIC DNA]</scope>
    <source>
        <strain evidence="2 4">BS2976</strain>
    </source>
</reference>